<gene>
    <name evidence="2" type="ORF">MAPG_10762</name>
</gene>
<reference evidence="4" key="2">
    <citation type="submission" date="2010-05" db="EMBL/GenBank/DDBJ databases">
        <title>The genome sequence of Magnaporthe poae strain ATCC 64411.</title>
        <authorList>
            <person name="Ma L.-J."/>
            <person name="Dead R."/>
            <person name="Young S."/>
            <person name="Zeng Q."/>
            <person name="Koehrsen M."/>
            <person name="Alvarado L."/>
            <person name="Berlin A."/>
            <person name="Chapman S.B."/>
            <person name="Chen Z."/>
            <person name="Freedman E."/>
            <person name="Gellesch M."/>
            <person name="Goldberg J."/>
            <person name="Griggs A."/>
            <person name="Gujja S."/>
            <person name="Heilman E.R."/>
            <person name="Heiman D."/>
            <person name="Hepburn T."/>
            <person name="Howarth C."/>
            <person name="Jen D."/>
            <person name="Larson L."/>
            <person name="Mehta T."/>
            <person name="Neiman D."/>
            <person name="Pearson M."/>
            <person name="Roberts A."/>
            <person name="Saif S."/>
            <person name="Shea T."/>
            <person name="Shenoy N."/>
            <person name="Sisk P."/>
            <person name="Stolte C."/>
            <person name="Sykes S."/>
            <person name="Walk T."/>
            <person name="White J."/>
            <person name="Yandava C."/>
            <person name="Haas B."/>
            <person name="Nusbaum C."/>
            <person name="Birren B."/>
        </authorList>
    </citation>
    <scope>NUCLEOTIDE SEQUENCE [LARGE SCALE GENOMIC DNA]</scope>
    <source>
        <strain evidence="4">ATCC 64411 / 73-15</strain>
    </source>
</reference>
<evidence type="ECO:0000313" key="3">
    <source>
        <dbReference type="EnsemblFungi" id="MAPG_10762T0"/>
    </source>
</evidence>
<dbReference type="EnsemblFungi" id="MAPG_10762T0">
    <property type="protein sequence ID" value="MAPG_10762T0"/>
    <property type="gene ID" value="MAPG_10762"/>
</dbReference>
<dbReference type="EMBL" id="GL876978">
    <property type="protein sequence ID" value="KLU91813.1"/>
    <property type="molecule type" value="Genomic_DNA"/>
</dbReference>
<evidence type="ECO:0000313" key="4">
    <source>
        <dbReference type="Proteomes" id="UP000011715"/>
    </source>
</evidence>
<feature type="compositionally biased region" description="Pro residues" evidence="1">
    <location>
        <begin position="85"/>
        <end position="97"/>
    </location>
</feature>
<sequence length="364" mass="38870">MVLASFVLGRPRFLANCHLASFILLLPSGHDAAVGQFHFPALVTTSRRSGRYFNPLSAFSFILQTITTSRGQVVPNSIPFLPSAPASPSPSSKPPQPAVVKSVPNSIPLLPPPDMTQTRVGGQLNPPGLPRPLTITTSPSSILALLILQIITTSRVGLPAPSSTSYSGHHARRRSRSSSPSPSQATTPSRWSAHLLALLALLFLQTITSILLAQLSVSPSFSPSRPANHQAILSQVNIPILSLSSGRDASRVAHLASSSCKPSRPAAYFGIPTLSSPPTPDDQPLPILALLILQAISPSSSASNSSLFTSLLQAEASRRSRQYSYLSFALLPVVIHTRQPILSQAIPSYSPFWSFKPSRRPRSL</sequence>
<name>A0A0C4EDG3_MAGP6</name>
<dbReference type="EMBL" id="ADBL01002661">
    <property type="status" value="NOT_ANNOTATED_CDS"/>
    <property type="molecule type" value="Genomic_DNA"/>
</dbReference>
<reference evidence="3" key="4">
    <citation type="journal article" date="2015" name="G3 (Bethesda)">
        <title>Genome sequences of three phytopathogenic species of the Magnaporthaceae family of fungi.</title>
        <authorList>
            <person name="Okagaki L.H."/>
            <person name="Nunes C.C."/>
            <person name="Sailsbery J."/>
            <person name="Clay B."/>
            <person name="Brown D."/>
            <person name="John T."/>
            <person name="Oh Y."/>
            <person name="Young N."/>
            <person name="Fitzgerald M."/>
            <person name="Haas B.J."/>
            <person name="Zeng Q."/>
            <person name="Young S."/>
            <person name="Adiconis X."/>
            <person name="Fan L."/>
            <person name="Levin J.Z."/>
            <person name="Mitchell T.K."/>
            <person name="Okubara P.A."/>
            <person name="Farman M.L."/>
            <person name="Kohn L.M."/>
            <person name="Birren B."/>
            <person name="Ma L.-J."/>
            <person name="Dean R.A."/>
        </authorList>
    </citation>
    <scope>NUCLEOTIDE SEQUENCE</scope>
    <source>
        <strain evidence="3">ATCC 64411 / 73-15</strain>
    </source>
</reference>
<evidence type="ECO:0000256" key="1">
    <source>
        <dbReference type="SAM" id="MobiDB-lite"/>
    </source>
</evidence>
<evidence type="ECO:0000313" key="2">
    <source>
        <dbReference type="EMBL" id="KLU91813.1"/>
    </source>
</evidence>
<proteinExistence type="predicted"/>
<accession>A0A0C4EDG3</accession>
<dbReference type="Proteomes" id="UP000011715">
    <property type="component" value="Unassembled WGS sequence"/>
</dbReference>
<feature type="compositionally biased region" description="Low complexity" evidence="1">
    <location>
        <begin position="177"/>
        <end position="186"/>
    </location>
</feature>
<protein>
    <submittedName>
        <fullName evidence="2 3">Uncharacterized protein</fullName>
    </submittedName>
</protein>
<feature type="region of interest" description="Disordered" evidence="1">
    <location>
        <begin position="158"/>
        <end position="186"/>
    </location>
</feature>
<organism evidence="3 4">
    <name type="scientific">Magnaporthiopsis poae (strain ATCC 64411 / 73-15)</name>
    <name type="common">Kentucky bluegrass fungus</name>
    <name type="synonym">Magnaporthe poae</name>
    <dbReference type="NCBI Taxonomy" id="644358"/>
    <lineage>
        <taxon>Eukaryota</taxon>
        <taxon>Fungi</taxon>
        <taxon>Dikarya</taxon>
        <taxon>Ascomycota</taxon>
        <taxon>Pezizomycotina</taxon>
        <taxon>Sordariomycetes</taxon>
        <taxon>Sordariomycetidae</taxon>
        <taxon>Magnaporthales</taxon>
        <taxon>Magnaporthaceae</taxon>
        <taxon>Magnaporthiopsis</taxon>
    </lineage>
</organism>
<feature type="region of interest" description="Disordered" evidence="1">
    <location>
        <begin position="84"/>
        <end position="129"/>
    </location>
</feature>
<reference evidence="2" key="1">
    <citation type="submission" date="2010-05" db="EMBL/GenBank/DDBJ databases">
        <title>The Genome Sequence of Magnaporthe poae strain ATCC 64411.</title>
        <authorList>
            <consortium name="The Broad Institute Genome Sequencing Platform"/>
            <consortium name="Broad Institute Genome Sequencing Center for Infectious Disease"/>
            <person name="Ma L.-J."/>
            <person name="Dead R."/>
            <person name="Young S."/>
            <person name="Zeng Q."/>
            <person name="Koehrsen M."/>
            <person name="Alvarado L."/>
            <person name="Berlin A."/>
            <person name="Chapman S.B."/>
            <person name="Chen Z."/>
            <person name="Freedman E."/>
            <person name="Gellesch M."/>
            <person name="Goldberg J."/>
            <person name="Griggs A."/>
            <person name="Gujja S."/>
            <person name="Heilman E.R."/>
            <person name="Heiman D."/>
            <person name="Hepburn T."/>
            <person name="Howarth C."/>
            <person name="Jen D."/>
            <person name="Larson L."/>
            <person name="Mehta T."/>
            <person name="Neiman D."/>
            <person name="Pearson M."/>
            <person name="Roberts A."/>
            <person name="Saif S."/>
            <person name="Shea T."/>
            <person name="Shenoy N."/>
            <person name="Sisk P."/>
            <person name="Stolte C."/>
            <person name="Sykes S."/>
            <person name="Walk T."/>
            <person name="White J."/>
            <person name="Yandava C."/>
            <person name="Haas B."/>
            <person name="Nusbaum C."/>
            <person name="Birren B."/>
        </authorList>
    </citation>
    <scope>NUCLEOTIDE SEQUENCE</scope>
    <source>
        <strain evidence="2">ATCC 64411</strain>
    </source>
</reference>
<keyword evidence="4" id="KW-1185">Reference proteome</keyword>
<reference evidence="3" key="5">
    <citation type="submission" date="2015-06" db="UniProtKB">
        <authorList>
            <consortium name="EnsemblFungi"/>
        </authorList>
    </citation>
    <scope>IDENTIFICATION</scope>
    <source>
        <strain evidence="3">ATCC 64411</strain>
    </source>
</reference>
<reference evidence="2" key="3">
    <citation type="submission" date="2011-03" db="EMBL/GenBank/DDBJ databases">
        <title>Annotation of Magnaporthe poae ATCC 64411.</title>
        <authorList>
            <person name="Ma L.-J."/>
            <person name="Dead R."/>
            <person name="Young S.K."/>
            <person name="Zeng Q."/>
            <person name="Gargeya S."/>
            <person name="Fitzgerald M."/>
            <person name="Haas B."/>
            <person name="Abouelleil A."/>
            <person name="Alvarado L."/>
            <person name="Arachchi H.M."/>
            <person name="Berlin A."/>
            <person name="Brown A."/>
            <person name="Chapman S.B."/>
            <person name="Chen Z."/>
            <person name="Dunbar C."/>
            <person name="Freedman E."/>
            <person name="Gearin G."/>
            <person name="Gellesch M."/>
            <person name="Goldberg J."/>
            <person name="Griggs A."/>
            <person name="Gujja S."/>
            <person name="Heiman D."/>
            <person name="Howarth C."/>
            <person name="Larson L."/>
            <person name="Lui A."/>
            <person name="MacDonald P.J.P."/>
            <person name="Mehta T."/>
            <person name="Montmayeur A."/>
            <person name="Murphy C."/>
            <person name="Neiman D."/>
            <person name="Pearson M."/>
            <person name="Priest M."/>
            <person name="Roberts A."/>
            <person name="Saif S."/>
            <person name="Shea T."/>
            <person name="Shenoy N."/>
            <person name="Sisk P."/>
            <person name="Stolte C."/>
            <person name="Sykes S."/>
            <person name="Yandava C."/>
            <person name="Wortman J."/>
            <person name="Nusbaum C."/>
            <person name="Birren B."/>
        </authorList>
    </citation>
    <scope>NUCLEOTIDE SEQUENCE</scope>
    <source>
        <strain evidence="2">ATCC 64411</strain>
    </source>
</reference>
<dbReference type="AlphaFoldDB" id="A0A0C4EDG3"/>
<dbReference type="VEuPathDB" id="FungiDB:MAPG_10762"/>